<dbReference type="AlphaFoldDB" id="A0A926RWJ1"/>
<reference evidence="1" key="1">
    <citation type="submission" date="2020-09" db="EMBL/GenBank/DDBJ databases">
        <title>A novel bacterium of genus Bacillus, isolated from South China Sea.</title>
        <authorList>
            <person name="Huang H."/>
            <person name="Mo K."/>
            <person name="Hu Y."/>
        </authorList>
    </citation>
    <scope>NUCLEOTIDE SEQUENCE</scope>
    <source>
        <strain evidence="1">IB182487</strain>
    </source>
</reference>
<sequence length="81" mass="9201">MATTSKTTAKKVVNVIELPIHEVEEKAVIVNIQGWRIRAHFDESLNEKKKESYTLGRTIPVEYTGDIEDIHSIKLLPLKGE</sequence>
<evidence type="ECO:0000313" key="1">
    <source>
        <dbReference type="EMBL" id="MBD1379217.1"/>
    </source>
</evidence>
<dbReference type="Proteomes" id="UP000626844">
    <property type="component" value="Unassembled WGS sequence"/>
</dbReference>
<protein>
    <submittedName>
        <fullName evidence="1">Uncharacterized protein</fullName>
    </submittedName>
</protein>
<keyword evidence="2" id="KW-1185">Reference proteome</keyword>
<dbReference type="RefSeq" id="WP_191155622.1">
    <property type="nucleotide sequence ID" value="NZ_JACXAI010000002.1"/>
</dbReference>
<proteinExistence type="predicted"/>
<organism evidence="1 2">
    <name type="scientific">Metabacillus arenae</name>
    <dbReference type="NCBI Taxonomy" id="2771434"/>
    <lineage>
        <taxon>Bacteria</taxon>
        <taxon>Bacillati</taxon>
        <taxon>Bacillota</taxon>
        <taxon>Bacilli</taxon>
        <taxon>Bacillales</taxon>
        <taxon>Bacillaceae</taxon>
        <taxon>Metabacillus</taxon>
    </lineage>
</organism>
<accession>A0A926RWJ1</accession>
<dbReference type="EMBL" id="JACXAI010000002">
    <property type="protein sequence ID" value="MBD1379217.1"/>
    <property type="molecule type" value="Genomic_DNA"/>
</dbReference>
<comment type="caution">
    <text evidence="1">The sequence shown here is derived from an EMBL/GenBank/DDBJ whole genome shotgun (WGS) entry which is preliminary data.</text>
</comment>
<name>A0A926RWJ1_9BACI</name>
<evidence type="ECO:0000313" key="2">
    <source>
        <dbReference type="Proteomes" id="UP000626844"/>
    </source>
</evidence>
<gene>
    <name evidence="1" type="ORF">IC621_03140</name>
</gene>